<feature type="region of interest" description="Disordered" evidence="1">
    <location>
        <begin position="28"/>
        <end position="48"/>
    </location>
</feature>
<evidence type="ECO:0000313" key="4">
    <source>
        <dbReference type="Proteomes" id="UP001143347"/>
    </source>
</evidence>
<keyword evidence="4" id="KW-1185">Reference proteome</keyword>
<dbReference type="InterPro" id="IPR010497">
    <property type="entry name" value="Epoxide_hydro_N"/>
</dbReference>
<name>A0A9X3D3E7_9ACTN</name>
<evidence type="ECO:0000256" key="1">
    <source>
        <dbReference type="SAM" id="MobiDB-lite"/>
    </source>
</evidence>
<accession>A0A9X3D3E7</accession>
<dbReference type="AlphaFoldDB" id="A0A9X3D3E7"/>
<comment type="caution">
    <text evidence="3">The sequence shown here is derived from an EMBL/GenBank/DDBJ whole genome shotgun (WGS) entry which is preliminary data.</text>
</comment>
<evidence type="ECO:0000313" key="3">
    <source>
        <dbReference type="EMBL" id="MCX2964338.1"/>
    </source>
</evidence>
<keyword evidence="3" id="KW-0378">Hydrolase</keyword>
<dbReference type="EMBL" id="JAPKFM010000007">
    <property type="protein sequence ID" value="MCX2964338.1"/>
    <property type="molecule type" value="Genomic_DNA"/>
</dbReference>
<evidence type="ECO:0000259" key="2">
    <source>
        <dbReference type="Pfam" id="PF06441"/>
    </source>
</evidence>
<dbReference type="Proteomes" id="UP001143347">
    <property type="component" value="Unassembled WGS sequence"/>
</dbReference>
<protein>
    <submittedName>
        <fullName evidence="3">Epoxide hydrolase N-terminal domain-containing protein</fullName>
    </submittedName>
</protein>
<feature type="domain" description="Epoxide hydrolase N-terminal" evidence="2">
    <location>
        <begin position="8"/>
        <end position="47"/>
    </location>
</feature>
<organism evidence="3 4">
    <name type="scientific">Gordonia aquimaris</name>
    <dbReference type="NCBI Taxonomy" id="2984863"/>
    <lineage>
        <taxon>Bacteria</taxon>
        <taxon>Bacillati</taxon>
        <taxon>Actinomycetota</taxon>
        <taxon>Actinomycetes</taxon>
        <taxon>Mycobacteriales</taxon>
        <taxon>Gordoniaceae</taxon>
        <taxon>Gordonia</taxon>
    </lineage>
</organism>
<dbReference type="InterPro" id="IPR029058">
    <property type="entry name" value="AB_hydrolase_fold"/>
</dbReference>
<dbReference type="Gene3D" id="3.40.50.1820">
    <property type="entry name" value="alpha/beta hydrolase"/>
    <property type="match status" value="1"/>
</dbReference>
<reference evidence="3" key="1">
    <citation type="submission" date="2022-10" db="EMBL/GenBank/DDBJ databases">
        <title>WGS of marine actinomycetes from Thailand.</title>
        <authorList>
            <person name="Thawai C."/>
        </authorList>
    </citation>
    <scope>NUCLEOTIDE SEQUENCE</scope>
    <source>
        <strain evidence="3">SW21</strain>
    </source>
</reference>
<gene>
    <name evidence="3" type="ORF">OSB52_09575</name>
</gene>
<sequence>MTTTTLTVQPFTVSVSDAEIADLDDRLARTRLPQPSPTDDWDAGTPND</sequence>
<dbReference type="Pfam" id="PF06441">
    <property type="entry name" value="EHN"/>
    <property type="match status" value="1"/>
</dbReference>
<proteinExistence type="predicted"/>
<dbReference type="GO" id="GO:0016787">
    <property type="term" value="F:hydrolase activity"/>
    <property type="evidence" value="ECO:0007669"/>
    <property type="project" value="UniProtKB-KW"/>
</dbReference>